<dbReference type="InterPro" id="IPR003661">
    <property type="entry name" value="HisK_dim/P_dom"/>
</dbReference>
<dbReference type="SUPFAM" id="SSF56112">
    <property type="entry name" value="Protein kinase-like (PK-like)"/>
    <property type="match status" value="1"/>
</dbReference>
<dbReference type="Pfam" id="PF00069">
    <property type="entry name" value="Pkinase"/>
    <property type="match status" value="1"/>
</dbReference>
<dbReference type="InterPro" id="IPR005467">
    <property type="entry name" value="His_kinase_dom"/>
</dbReference>
<dbReference type="SMART" id="SM00387">
    <property type="entry name" value="HATPase_c"/>
    <property type="match status" value="1"/>
</dbReference>
<dbReference type="EMBL" id="JAECZA010000069">
    <property type="protein sequence ID" value="MBH8574385.1"/>
    <property type="molecule type" value="Genomic_DNA"/>
</dbReference>
<dbReference type="PROSITE" id="PS00108">
    <property type="entry name" value="PROTEIN_KINASE_ST"/>
    <property type="match status" value="1"/>
</dbReference>
<feature type="coiled-coil region" evidence="6">
    <location>
        <begin position="1547"/>
        <end position="1577"/>
    </location>
</feature>
<gene>
    <name evidence="9" type="ORF">I8752_15420</name>
</gene>
<dbReference type="Pfam" id="PF01590">
    <property type="entry name" value="GAF"/>
    <property type="match status" value="1"/>
</dbReference>
<dbReference type="InterPro" id="IPR027417">
    <property type="entry name" value="P-loop_NTPase"/>
</dbReference>
<keyword evidence="4" id="KW-0418">Kinase</keyword>
<keyword evidence="4" id="KW-0808">Transferase</keyword>
<dbReference type="PANTHER" id="PTHR43642">
    <property type="entry name" value="HYBRID SIGNAL TRANSDUCTION HISTIDINE KINASE G"/>
    <property type="match status" value="1"/>
</dbReference>
<dbReference type="InterPro" id="IPR008271">
    <property type="entry name" value="Ser/Thr_kinase_AS"/>
</dbReference>
<dbReference type="Gene3D" id="3.40.50.300">
    <property type="entry name" value="P-loop containing nucleotide triphosphate hydrolases"/>
    <property type="match status" value="1"/>
</dbReference>
<dbReference type="CDD" id="cd14014">
    <property type="entry name" value="STKc_PknB_like"/>
    <property type="match status" value="1"/>
</dbReference>
<dbReference type="SUPFAM" id="SSF52540">
    <property type="entry name" value="P-loop containing nucleoside triphosphate hydrolases"/>
    <property type="match status" value="1"/>
</dbReference>
<dbReference type="InterPro" id="IPR029016">
    <property type="entry name" value="GAF-like_dom_sf"/>
</dbReference>
<evidence type="ECO:0000313" key="9">
    <source>
        <dbReference type="EMBL" id="MBH8574385.1"/>
    </source>
</evidence>
<dbReference type="InterPro" id="IPR053159">
    <property type="entry name" value="Hybrid_Histidine_Kinase"/>
</dbReference>
<evidence type="ECO:0000259" key="8">
    <source>
        <dbReference type="PROSITE" id="PS50109"/>
    </source>
</evidence>
<dbReference type="InterPro" id="IPR036097">
    <property type="entry name" value="HisK_dim/P_sf"/>
</dbReference>
<dbReference type="RefSeq" id="WP_214433196.1">
    <property type="nucleotide sequence ID" value="NZ_CAWPUQ010000305.1"/>
</dbReference>
<evidence type="ECO:0000256" key="3">
    <source>
        <dbReference type="ARBA" id="ARBA00022553"/>
    </source>
</evidence>
<keyword evidence="5" id="KW-0902">Two-component regulatory system</keyword>
<dbReference type="Gene3D" id="3.30.565.10">
    <property type="entry name" value="Histidine kinase-like ATPase, C-terminal domain"/>
    <property type="match status" value="1"/>
</dbReference>
<dbReference type="PROSITE" id="PS50109">
    <property type="entry name" value="HIS_KIN"/>
    <property type="match status" value="1"/>
</dbReference>
<dbReference type="InterPro" id="IPR003018">
    <property type="entry name" value="GAF"/>
</dbReference>
<dbReference type="InterPro" id="IPR011009">
    <property type="entry name" value="Kinase-like_dom_sf"/>
</dbReference>
<dbReference type="SUPFAM" id="SSF55781">
    <property type="entry name" value="GAF domain-like"/>
    <property type="match status" value="1"/>
</dbReference>
<dbReference type="InterPro" id="IPR041664">
    <property type="entry name" value="AAA_16"/>
</dbReference>
<dbReference type="GO" id="GO:0000155">
    <property type="term" value="F:phosphorelay sensor kinase activity"/>
    <property type="evidence" value="ECO:0007669"/>
    <property type="project" value="InterPro"/>
</dbReference>
<dbReference type="CDD" id="cd00082">
    <property type="entry name" value="HisKA"/>
    <property type="match status" value="1"/>
</dbReference>
<dbReference type="Gene3D" id="3.30.200.20">
    <property type="entry name" value="Phosphorylase Kinase, domain 1"/>
    <property type="match status" value="1"/>
</dbReference>
<dbReference type="EC" id="2.7.13.3" evidence="2"/>
<protein>
    <recommendedName>
        <fullName evidence="2">histidine kinase</fullName>
        <ecNumber evidence="2">2.7.13.3</ecNumber>
    </recommendedName>
</protein>
<evidence type="ECO:0000256" key="5">
    <source>
        <dbReference type="ARBA" id="ARBA00023012"/>
    </source>
</evidence>
<dbReference type="InterPro" id="IPR003594">
    <property type="entry name" value="HATPase_dom"/>
</dbReference>
<feature type="domain" description="Protein kinase" evidence="7">
    <location>
        <begin position="7"/>
        <end position="269"/>
    </location>
</feature>
<evidence type="ECO:0000313" key="10">
    <source>
        <dbReference type="Proteomes" id="UP000662314"/>
    </source>
</evidence>
<accession>A0A8J7I7B0</accession>
<dbReference type="Gene3D" id="1.10.510.10">
    <property type="entry name" value="Transferase(Phosphotransferase) domain 1"/>
    <property type="match status" value="1"/>
</dbReference>
<dbReference type="Pfam" id="PF13191">
    <property type="entry name" value="AAA_16"/>
    <property type="match status" value="1"/>
</dbReference>
<evidence type="ECO:0000256" key="1">
    <source>
        <dbReference type="ARBA" id="ARBA00000085"/>
    </source>
</evidence>
<sequence length="1844" mass="208145">MVKLTGYQILEQIYCGYRTVVYRGIREQDQKPVAIKLLQNEYPSISELVQFRNQYTITKNLNLPGIIKTYSLENYHNRYALVMEDFGGISLKEEMEKGGNSKTVGEFLSIAIQVVTTLEGLYRHRIIHKDIKPANILINPTTKEVRLIDFSIASLLPRETQAIASPNILEGTLAYVSPEQTGRMNRLVDYRTDFYSLGVSFYELLTGQLPFISTDPMELVHCHIAKYSPTIDSLNSAIPQVLCEIVSKLMAKNAEDRYQSAHGLRYDLEKCWQQWQQDTKIDNFEIGQRDICDRLTIPEKLYGRQQEVETLLTAFDRVSNQEQTTNKSEMMLVAGFSGIGKTAVVNEVHKPIVRQRGYFIKGKFDQFGRNIPFSAFLQAFRDLMGQLLSESNAQLEVWKTKILDALGENAQVLVEVIPELEWIIDKQLPVPELSGIAAQNRFNLLLQKFVQVFTTKEHPLVIFLDDLQWADLASLKLIQLLMSETNISYLLMIGAYRDNEVSLAHPLMLTLEEIRQTGAIVNSINLTPLNQYDLNHLVVDTLSCPIELALPLTQLAHQKTQGNPFFTNQFLKSLYEEGLITFNFNGGYWQCDIAQVKALALTDDVVEFMALQLQKLPKATQSVLKLAACIGNRFDLNTLAIVYKKSLVETAADLWEALQEGLVIPTSEVYKFFQGESGISCQLSIVNKHEKITTENEQLTKVTYRFLHDRVQQAAYLLIPENEKQVTHLQIGQLLLSNTAESELEEKIFEIVNQLNVGGELIGDPIERQQLAQLNLTAGRKAKTATAYAAAIKYLTTGIQLLPANSWQSQYHLTLLLHSEIAEATYLNGDFLEMEQSIETLLQRGKNLLDRLKAYEVRILSQIAQNKMFEALQTGLIVLKILGVEFLEQPTKADITSEFKKTQTALAEKSMQDLYELELMTEPDKLAVMNILSKIVSAAYTVSPELYSLIVFKEVNLSLQYGNTAISLYGYSNYGIILCAVDGDIEAGYQLGQMTLKLLDKLNAKEFIAKTYAPIYGIINHWKEHLKESLKPLQKGYFIGLETGDLEFTTYCANLYLWHSFFIGKELTSVAQEMAIYNQAIAQLQQEPSLHKQQMYWQVVLNLLSNAEKPCFLKGEAYNEEIMLPLHQQGNDKGAICYLYINKLMLCYLFSEYDKALVNAEIAENYLENILGFFAVPLFYFYDSLTQLALYTDALNDSQETILKRVKNNQEKMQTWAYHAPMNHLHKFYLVEAEKYRVLGKHGEAIDCYERAIAGAKENEYIQEEALSNELAAKFYLEWGKEKIAQVYLSEAYYCYARWGALARLVNLEKSYPQLLSSILKPQNIRQNSARHTNSLSTSVKNNLSTSNSVSTVLDLVTVVKASQAFASEIQLNKLISTLMQVVMENAGAVKSTLILLKGDGLVVEAMAEIGQENVLQSIPVEHSQDIPISLINYVSRTKVTVVFDDGKLQPFLAIDDGKLQPFWKIADESSQPFFAGDPYIIRCQPKSILCTPILNQGKLIGLLYLENNLTTGAFTSDRVEVLRYLCVQAAISLENAKLYQNLLRSQTREREKASQLEQSLQQLQQAQLQLVQNEKMATLGNLVAGVAHEVNNPLGFILGSLNNAEEFVQDLISHIKIYQQYYPDPVAAIAENAEKIDLDFLIEDLPKLISSMKLGTGRIRNISTSLRTFSRSDTLEKVACNIHEGIESTLLILKYRLKANEQRPAIEVIQNYGKLPPVKCFLGQLNQVFMNIIANAIDVMDEASVKYSYDELKANPNQITIRTEVIADENAVVIGIKDNGWGMTEEVKVQVFDHLFTTKSVGKGTGLGLSIARQIVEQTHGGKLSCISALGKGTEFIIEIPIS</sequence>
<feature type="domain" description="Histidine kinase" evidence="8">
    <location>
        <begin position="1586"/>
        <end position="1844"/>
    </location>
</feature>
<organism evidence="9 10">
    <name type="scientific">Dendronalium phyllosphericum CENA369</name>
    <dbReference type="NCBI Taxonomy" id="1725256"/>
    <lineage>
        <taxon>Bacteria</taxon>
        <taxon>Bacillati</taxon>
        <taxon>Cyanobacteriota</taxon>
        <taxon>Cyanophyceae</taxon>
        <taxon>Nostocales</taxon>
        <taxon>Nostocaceae</taxon>
        <taxon>Dendronalium</taxon>
        <taxon>Dendronalium phyllosphericum</taxon>
    </lineage>
</organism>
<keyword evidence="3" id="KW-0597">Phosphoprotein</keyword>
<dbReference type="SUPFAM" id="SSF47384">
    <property type="entry name" value="Homodimeric domain of signal transducing histidine kinase"/>
    <property type="match status" value="1"/>
</dbReference>
<dbReference type="SMART" id="SM00065">
    <property type="entry name" value="GAF"/>
    <property type="match status" value="1"/>
</dbReference>
<dbReference type="InterPro" id="IPR004358">
    <property type="entry name" value="Sig_transdc_His_kin-like_C"/>
</dbReference>
<dbReference type="Gene3D" id="1.10.287.130">
    <property type="match status" value="1"/>
</dbReference>
<dbReference type="PROSITE" id="PS50011">
    <property type="entry name" value="PROTEIN_KINASE_DOM"/>
    <property type="match status" value="1"/>
</dbReference>
<keyword evidence="10" id="KW-1185">Reference proteome</keyword>
<dbReference type="Gene3D" id="3.30.450.40">
    <property type="match status" value="1"/>
</dbReference>
<keyword evidence="6" id="KW-0175">Coiled coil</keyword>
<evidence type="ECO:0000256" key="2">
    <source>
        <dbReference type="ARBA" id="ARBA00012438"/>
    </source>
</evidence>
<dbReference type="SUPFAM" id="SSF55874">
    <property type="entry name" value="ATPase domain of HSP90 chaperone/DNA topoisomerase II/histidine kinase"/>
    <property type="match status" value="1"/>
</dbReference>
<evidence type="ECO:0000256" key="6">
    <source>
        <dbReference type="SAM" id="Coils"/>
    </source>
</evidence>
<dbReference type="Proteomes" id="UP000662314">
    <property type="component" value="Unassembled WGS sequence"/>
</dbReference>
<evidence type="ECO:0000259" key="7">
    <source>
        <dbReference type="PROSITE" id="PS50011"/>
    </source>
</evidence>
<name>A0A8J7I7B0_9NOST</name>
<dbReference type="PANTHER" id="PTHR43642:SF1">
    <property type="entry name" value="HYBRID SIGNAL TRANSDUCTION HISTIDINE KINASE G"/>
    <property type="match status" value="1"/>
</dbReference>
<evidence type="ECO:0000256" key="4">
    <source>
        <dbReference type="ARBA" id="ARBA00022777"/>
    </source>
</evidence>
<dbReference type="PRINTS" id="PR00344">
    <property type="entry name" value="BCTRLSENSOR"/>
</dbReference>
<dbReference type="GO" id="GO:0005524">
    <property type="term" value="F:ATP binding"/>
    <property type="evidence" value="ECO:0007669"/>
    <property type="project" value="InterPro"/>
</dbReference>
<proteinExistence type="predicted"/>
<reference evidence="9 10" key="1">
    <citation type="journal article" date="2021" name="Int. J. Syst. Evol. Microbiol.">
        <title>Amazonocrinis nigriterrae gen. nov., sp. nov., Atlanticothrix silvestris gen. nov., sp. nov. and Dendronalium phyllosphericum gen. nov., sp. nov., nostocacean cyanobacteria from Brazilian environments.</title>
        <authorList>
            <person name="Alvarenga D.O."/>
            <person name="Andreote A.P.D."/>
            <person name="Branco L.H.Z."/>
            <person name="Delbaje E."/>
            <person name="Cruz R.B."/>
            <person name="Varani A.M."/>
            <person name="Fiore M.F."/>
        </authorList>
    </citation>
    <scope>NUCLEOTIDE SEQUENCE [LARGE SCALE GENOMIC DNA]</scope>
    <source>
        <strain evidence="9 10">CENA369</strain>
    </source>
</reference>
<dbReference type="InterPro" id="IPR036890">
    <property type="entry name" value="HATPase_C_sf"/>
</dbReference>
<comment type="catalytic activity">
    <reaction evidence="1">
        <text>ATP + protein L-histidine = ADP + protein N-phospho-L-histidine.</text>
        <dbReference type="EC" id="2.7.13.3"/>
    </reaction>
</comment>
<dbReference type="InterPro" id="IPR000719">
    <property type="entry name" value="Prot_kinase_dom"/>
</dbReference>
<dbReference type="SMART" id="SM00220">
    <property type="entry name" value="S_TKc"/>
    <property type="match status" value="1"/>
</dbReference>
<dbReference type="Pfam" id="PF02518">
    <property type="entry name" value="HATPase_c"/>
    <property type="match status" value="1"/>
</dbReference>
<comment type="caution">
    <text evidence="9">The sequence shown here is derived from an EMBL/GenBank/DDBJ whole genome shotgun (WGS) entry which is preliminary data.</text>
</comment>